<name>A0ACC2NVB9_9HYME</name>
<keyword evidence="2" id="KW-1185">Reference proteome</keyword>
<dbReference type="Proteomes" id="UP001239111">
    <property type="component" value="Chromosome 2"/>
</dbReference>
<organism evidence="1 2">
    <name type="scientific">Eretmocerus hayati</name>
    <dbReference type="NCBI Taxonomy" id="131215"/>
    <lineage>
        <taxon>Eukaryota</taxon>
        <taxon>Metazoa</taxon>
        <taxon>Ecdysozoa</taxon>
        <taxon>Arthropoda</taxon>
        <taxon>Hexapoda</taxon>
        <taxon>Insecta</taxon>
        <taxon>Pterygota</taxon>
        <taxon>Neoptera</taxon>
        <taxon>Endopterygota</taxon>
        <taxon>Hymenoptera</taxon>
        <taxon>Apocrita</taxon>
        <taxon>Proctotrupomorpha</taxon>
        <taxon>Chalcidoidea</taxon>
        <taxon>Aphelinidae</taxon>
        <taxon>Aphelininae</taxon>
        <taxon>Eretmocerus</taxon>
    </lineage>
</organism>
<reference evidence="1" key="1">
    <citation type="submission" date="2023-04" db="EMBL/GenBank/DDBJ databases">
        <title>A chromosome-level genome assembly of the parasitoid wasp Eretmocerus hayati.</title>
        <authorList>
            <person name="Zhong Y."/>
            <person name="Liu S."/>
            <person name="Liu Y."/>
        </authorList>
    </citation>
    <scope>NUCLEOTIDE SEQUENCE</scope>
    <source>
        <strain evidence="1">ZJU_SS_LIU_2023</strain>
    </source>
</reference>
<evidence type="ECO:0000313" key="1">
    <source>
        <dbReference type="EMBL" id="KAJ8675096.1"/>
    </source>
</evidence>
<sequence>MGGSIEFRGRMRLSKVIFQMSIYIATFIIATIGSDYMYQVFILDQELPQIRTMRDLANSNIDFVMEESAYQLWKRVLSNIMKSDSTLQRIFDRVTETRALLDTELTYFCNARSRGDPIGDESVNLCLYGKEYEFTIVTPDERLQIDRIQDPITLDRDILTLGKYPFFKYRLEEIILKMFEAGLYKKWRKDDEDDYRRFLKLDKAHFHEGKNAEVPLEEQLWPILAIGFSVGIVVLIGEIFWKRVIARTELGKLITAYYNNSHASSARFPVRAFEIRHLSRNMLEKGESMSNRLNRVDQPRIGLTRTMSHP</sequence>
<dbReference type="EMBL" id="CM056742">
    <property type="protein sequence ID" value="KAJ8675096.1"/>
    <property type="molecule type" value="Genomic_DNA"/>
</dbReference>
<comment type="caution">
    <text evidence="1">The sequence shown here is derived from an EMBL/GenBank/DDBJ whole genome shotgun (WGS) entry which is preliminary data.</text>
</comment>
<evidence type="ECO:0000313" key="2">
    <source>
        <dbReference type="Proteomes" id="UP001239111"/>
    </source>
</evidence>
<proteinExistence type="predicted"/>
<accession>A0ACC2NVB9</accession>
<gene>
    <name evidence="1" type="ORF">QAD02_010882</name>
</gene>
<protein>
    <submittedName>
        <fullName evidence="1">Uncharacterized protein</fullName>
    </submittedName>
</protein>